<protein>
    <submittedName>
        <fullName evidence="1">Uncharacterized protein</fullName>
    </submittedName>
</protein>
<evidence type="ECO:0000313" key="1">
    <source>
        <dbReference type="EMBL" id="ABV16156.1"/>
    </source>
</evidence>
<proteinExistence type="predicted"/>
<dbReference type="Proteomes" id="UP000008148">
    <property type="component" value="Chromosome"/>
</dbReference>
<evidence type="ECO:0000313" key="2">
    <source>
        <dbReference type="Proteomes" id="UP000008148"/>
    </source>
</evidence>
<sequence length="51" mass="5968">MSYLFSYLLGIMSSHSVHATFREKTCHRPGTRSATGQNTLLRRLWLRDFHS</sequence>
<gene>
    <name evidence="1" type="ordered locus">CKO_05113</name>
</gene>
<accession>A8ARP3</accession>
<reference evidence="1 2" key="1">
    <citation type="submission" date="2007-08" db="EMBL/GenBank/DDBJ databases">
        <authorList>
            <consortium name="The Citrobacter koseri Genome Sequencing Project"/>
            <person name="McClelland M."/>
            <person name="Sanderson E.K."/>
            <person name="Porwollik S."/>
            <person name="Spieth J."/>
            <person name="Clifton W.S."/>
            <person name="Latreille P."/>
            <person name="Courtney L."/>
            <person name="Wang C."/>
            <person name="Pepin K."/>
            <person name="Bhonagiri V."/>
            <person name="Nash W."/>
            <person name="Johnson M."/>
            <person name="Thiruvilangam P."/>
            <person name="Wilson R."/>
        </authorList>
    </citation>
    <scope>NUCLEOTIDE SEQUENCE [LARGE SCALE GENOMIC DNA]</scope>
    <source>
        <strain evidence="2">ATCC BAA-895 / CDC 4225-83 / SGSC4696</strain>
    </source>
</reference>
<dbReference type="AlphaFoldDB" id="A8ARP3"/>
<dbReference type="HOGENOM" id="CLU_3097116_0_0_6"/>
<dbReference type="EMBL" id="CP000822">
    <property type="protein sequence ID" value="ABV16156.1"/>
    <property type="molecule type" value="Genomic_DNA"/>
</dbReference>
<name>A8ARP3_CITK8</name>
<dbReference type="KEGG" id="cko:CKO_05113"/>
<organism evidence="1 2">
    <name type="scientific">Citrobacter koseri (strain ATCC BAA-895 / CDC 4225-83 / SGSC4696)</name>
    <dbReference type="NCBI Taxonomy" id="290338"/>
    <lineage>
        <taxon>Bacteria</taxon>
        <taxon>Pseudomonadati</taxon>
        <taxon>Pseudomonadota</taxon>
        <taxon>Gammaproteobacteria</taxon>
        <taxon>Enterobacterales</taxon>
        <taxon>Enterobacteriaceae</taxon>
        <taxon>Citrobacter</taxon>
    </lineage>
</organism>
<keyword evidence="2" id="KW-1185">Reference proteome</keyword>